<sequence length="476" mass="49787">MPIGEGNDVTWYAEQARQAGLLPPWSLSIVLPIVLAVFLLVDSIGPLGAQAASGNARFEGVATCAGSTCHGRAEGNGEVVRQDEIASWQEPSSATGAHSRAYAAIASPRGKKIAADLGLGAATSASACLGCHATYVAPASQGPRFQTSDGVGCETCHGAASGWIASHYAVPATHTSNIANGLVPLERPQVAAKVCLDCHLGSSDTGQFVSHSMMAAGHPRVAFELDLFTALQQHYDIDADYVARKGRPSSVRMWAVGQAEAVRRSTDLFAQDKFGTNGVFPEYYFYDCHSCHRAIQDGPQANRTFETNPGRPIPFGLAPYNDENIIMLSAVSRALVPGRAAAFDAASKDFHRAMGQGRSQAAAAAQKLRGEAGALSDALAQRSYAGDDAFTVVAAIAGTVTGPRFTDYAGSSQAVMAVDTLLNAMVREGRITVGAAAGIRANINRAYAAVRTPETYRPAQFRSALGQAASAIGTLR</sequence>
<evidence type="ECO:0000313" key="4">
    <source>
        <dbReference type="EMBL" id="MXP44032.1"/>
    </source>
</evidence>
<accession>A0A845B363</accession>
<dbReference type="PANTHER" id="PTHR35038:SF6">
    <property type="entry name" value="SURFACE LOCALIZED DECAHEME CYTOCHROME C LIPOPROTEIN"/>
    <property type="match status" value="1"/>
</dbReference>
<dbReference type="AlphaFoldDB" id="A0A845B363"/>
<keyword evidence="1" id="KW-0732">Signal</keyword>
<dbReference type="GO" id="GO:0016491">
    <property type="term" value="F:oxidoreductase activity"/>
    <property type="evidence" value="ECO:0007669"/>
    <property type="project" value="TreeGrafter"/>
</dbReference>
<keyword evidence="2" id="KW-0472">Membrane</keyword>
<dbReference type="Pfam" id="PF13435">
    <property type="entry name" value="Cytochrome_C554"/>
    <property type="match status" value="1"/>
</dbReference>
<name>A0A845B363_9SPHN</name>
<organism evidence="4 5">
    <name type="scientific">Allopontixanthobacter sediminis</name>
    <dbReference type="NCBI Taxonomy" id="1689985"/>
    <lineage>
        <taxon>Bacteria</taxon>
        <taxon>Pseudomonadati</taxon>
        <taxon>Pseudomonadota</taxon>
        <taxon>Alphaproteobacteria</taxon>
        <taxon>Sphingomonadales</taxon>
        <taxon>Erythrobacteraceae</taxon>
        <taxon>Allopontixanthobacter</taxon>
    </lineage>
</organism>
<keyword evidence="5" id="KW-1185">Reference proteome</keyword>
<dbReference type="RefSeq" id="WP_160755682.1">
    <property type="nucleotide sequence ID" value="NZ_WTYL01000002.1"/>
</dbReference>
<keyword evidence="2" id="KW-0812">Transmembrane</keyword>
<keyword evidence="2" id="KW-1133">Transmembrane helix</keyword>
<evidence type="ECO:0000259" key="3">
    <source>
        <dbReference type="Pfam" id="PF13435"/>
    </source>
</evidence>
<dbReference type="PANTHER" id="PTHR35038">
    <property type="entry name" value="DISSIMILATORY SULFITE REDUCTASE SIRA"/>
    <property type="match status" value="1"/>
</dbReference>
<protein>
    <recommendedName>
        <fullName evidence="3">Cytochrome c-552/4 domain-containing protein</fullName>
    </recommendedName>
</protein>
<dbReference type="Proteomes" id="UP000431922">
    <property type="component" value="Unassembled WGS sequence"/>
</dbReference>
<reference evidence="4 5" key="1">
    <citation type="submission" date="2019-12" db="EMBL/GenBank/DDBJ databases">
        <title>Genomic-based taxomic classification of the family Erythrobacteraceae.</title>
        <authorList>
            <person name="Xu L."/>
        </authorList>
    </citation>
    <scope>NUCLEOTIDE SEQUENCE [LARGE SCALE GENOMIC DNA]</scope>
    <source>
        <strain evidence="4 5">KCTC 42453</strain>
    </source>
</reference>
<evidence type="ECO:0000313" key="5">
    <source>
        <dbReference type="Proteomes" id="UP000431922"/>
    </source>
</evidence>
<dbReference type="InterPro" id="IPR036280">
    <property type="entry name" value="Multihaem_cyt_sf"/>
</dbReference>
<dbReference type="EMBL" id="WTYL01000002">
    <property type="protein sequence ID" value="MXP44032.1"/>
    <property type="molecule type" value="Genomic_DNA"/>
</dbReference>
<dbReference type="OrthoDB" id="257578at2"/>
<feature type="domain" description="Cytochrome c-552/4" evidence="3">
    <location>
        <begin position="83"/>
        <end position="158"/>
    </location>
</feature>
<feature type="transmembrane region" description="Helical" evidence="2">
    <location>
        <begin position="21"/>
        <end position="41"/>
    </location>
</feature>
<dbReference type="InterPro" id="IPR051829">
    <property type="entry name" value="Multiheme_Cytochr_ET"/>
</dbReference>
<dbReference type="InterPro" id="IPR023155">
    <property type="entry name" value="Cyt_c-552/4"/>
</dbReference>
<evidence type="ECO:0000256" key="1">
    <source>
        <dbReference type="ARBA" id="ARBA00022729"/>
    </source>
</evidence>
<evidence type="ECO:0000256" key="2">
    <source>
        <dbReference type="SAM" id="Phobius"/>
    </source>
</evidence>
<dbReference type="Gene3D" id="1.10.1130.10">
    <property type="entry name" value="Flavocytochrome C3, Chain A"/>
    <property type="match status" value="1"/>
</dbReference>
<comment type="caution">
    <text evidence="4">The sequence shown here is derived from an EMBL/GenBank/DDBJ whole genome shotgun (WGS) entry which is preliminary data.</text>
</comment>
<dbReference type="SUPFAM" id="SSF48695">
    <property type="entry name" value="Multiheme cytochromes"/>
    <property type="match status" value="1"/>
</dbReference>
<gene>
    <name evidence="4" type="ORF">GRI65_06145</name>
</gene>
<proteinExistence type="predicted"/>